<accession>A0A6J7EB60</accession>
<gene>
    <name evidence="1" type="ORF">UFOPK3423_01179</name>
</gene>
<evidence type="ECO:0000313" key="1">
    <source>
        <dbReference type="EMBL" id="CAB4879038.1"/>
    </source>
</evidence>
<sequence length="741" mass="77160">MFCQASAGCQRDRIHAATTLRAAVIDVRDDLPPSISAVAGTALAGGWIEGVRRLSFEAHDGAGVRRVSVSGSGLGLAARDLPCDVFAMAPCPAAVTQEVEIDTGRLPDGPQDLLVRALDAGANETVQRVPVAIDNVAPTAAAPQIVGGEAWRSDPMIHVTVDVRDGDGGSGVQSLSWELCPQSGDPCAAATIPGAPSELAIQIPAAGIWRLRLTGADALRSGAPGPWSDPIRFDDTVPPAPQVELPAGWTAARAPLSLSLAPAQGTGPSGVDGYALVTGDGDPGSVAALPGPRAQARLEHLPEGVTVVRVRAISGAGVPGAIASALVRVDRTAPAVVLAGAGLAGGEQWLGRAAVVTAQARDQDGLSGMDGGSLEIRIDDEPLVRRLGPRANITIADDGIHVLTVRAYDAAGNASDPASLTVRVDRHAPEGRLLPLSDEAPRRLTATVDEGCIAAARLMLRRAGTVTWHRFDATAAAGAVSATIPDDRLAAGRYQVRLQLTDCAGNSAAVDRWEGRSGRATLQLPLRTGLRLAAGLAGPNAGAATATLPVGTPVIVEGRLLDRSGDPVAGRTVRLAERVGAGEWRVVRSARTQADGRLRIAAGSGPSRRLRLVVPAGEISLGAVSPQMRVIVPAQATIAVDRTVLRNGETARFHGRVLGGHLPAAGRELELQGYNPLRGRWQPVRTEGLRCDRYGWWYASYRFTATVGSTVTYRFRLRVAPHPDHPFAEGRSREVAITVRG</sequence>
<dbReference type="InterPro" id="IPR013783">
    <property type="entry name" value="Ig-like_fold"/>
</dbReference>
<dbReference type="Gene3D" id="2.60.40.10">
    <property type="entry name" value="Immunoglobulins"/>
    <property type="match status" value="1"/>
</dbReference>
<organism evidence="1">
    <name type="scientific">freshwater metagenome</name>
    <dbReference type="NCBI Taxonomy" id="449393"/>
    <lineage>
        <taxon>unclassified sequences</taxon>
        <taxon>metagenomes</taxon>
        <taxon>ecological metagenomes</taxon>
    </lineage>
</organism>
<dbReference type="AlphaFoldDB" id="A0A6J7EB60"/>
<reference evidence="1" key="1">
    <citation type="submission" date="2020-05" db="EMBL/GenBank/DDBJ databases">
        <authorList>
            <person name="Chiriac C."/>
            <person name="Salcher M."/>
            <person name="Ghai R."/>
            <person name="Kavagutti S V."/>
        </authorList>
    </citation>
    <scope>NUCLEOTIDE SEQUENCE</scope>
</reference>
<name>A0A6J7EB60_9ZZZZ</name>
<dbReference type="EMBL" id="CAFBLQ010000138">
    <property type="protein sequence ID" value="CAB4879038.1"/>
    <property type="molecule type" value="Genomic_DNA"/>
</dbReference>
<protein>
    <submittedName>
        <fullName evidence="1">Unannotated protein</fullName>
    </submittedName>
</protein>
<proteinExistence type="predicted"/>